<name>A0A6S7JRG2_PARCT</name>
<proteinExistence type="predicted"/>
<dbReference type="EMBL" id="CACRXK020010182">
    <property type="protein sequence ID" value="CAB4018821.1"/>
    <property type="molecule type" value="Genomic_DNA"/>
</dbReference>
<dbReference type="Proteomes" id="UP001152795">
    <property type="component" value="Unassembled WGS sequence"/>
</dbReference>
<feature type="compositionally biased region" description="Polar residues" evidence="1">
    <location>
        <begin position="92"/>
        <end position="107"/>
    </location>
</feature>
<evidence type="ECO:0000256" key="1">
    <source>
        <dbReference type="SAM" id="MobiDB-lite"/>
    </source>
</evidence>
<protein>
    <submittedName>
        <fullName evidence="2">Uncharacterized protein</fullName>
    </submittedName>
</protein>
<sequence>MRCVCCGKFSAHNYVRLFGETAIKENIKEAIEKYGGITVSQDVVAKSSACVCKSCFILAKGINDRVKKLSLLCRAAGKSSNQITDATAGKRTYQQQKSPSDKTFSPSVFLNRPKRIAIRPSISAARNPVDAETSECRGSLLDRFTATAATDTSASASARKKETRSHEILRNAGLRSAKPKVK</sequence>
<evidence type="ECO:0000313" key="3">
    <source>
        <dbReference type="Proteomes" id="UP001152795"/>
    </source>
</evidence>
<organism evidence="2 3">
    <name type="scientific">Paramuricea clavata</name>
    <name type="common">Red gorgonian</name>
    <name type="synonym">Violescent sea-whip</name>
    <dbReference type="NCBI Taxonomy" id="317549"/>
    <lineage>
        <taxon>Eukaryota</taxon>
        <taxon>Metazoa</taxon>
        <taxon>Cnidaria</taxon>
        <taxon>Anthozoa</taxon>
        <taxon>Octocorallia</taxon>
        <taxon>Malacalcyonacea</taxon>
        <taxon>Plexauridae</taxon>
        <taxon>Paramuricea</taxon>
    </lineage>
</organism>
<gene>
    <name evidence="2" type="ORF">PACLA_8A011245</name>
</gene>
<feature type="compositionally biased region" description="Low complexity" evidence="1">
    <location>
        <begin position="148"/>
        <end position="157"/>
    </location>
</feature>
<keyword evidence="3" id="KW-1185">Reference proteome</keyword>
<comment type="caution">
    <text evidence="2">The sequence shown here is derived from an EMBL/GenBank/DDBJ whole genome shotgun (WGS) entry which is preliminary data.</text>
</comment>
<feature type="region of interest" description="Disordered" evidence="1">
    <location>
        <begin position="86"/>
        <end position="107"/>
    </location>
</feature>
<evidence type="ECO:0000313" key="2">
    <source>
        <dbReference type="EMBL" id="CAB4018821.1"/>
    </source>
</evidence>
<dbReference type="AlphaFoldDB" id="A0A6S7JRG2"/>
<feature type="region of interest" description="Disordered" evidence="1">
    <location>
        <begin position="148"/>
        <end position="182"/>
    </location>
</feature>
<accession>A0A6S7JRG2</accession>
<reference evidence="2" key="1">
    <citation type="submission" date="2020-04" db="EMBL/GenBank/DDBJ databases">
        <authorList>
            <person name="Alioto T."/>
            <person name="Alioto T."/>
            <person name="Gomez Garrido J."/>
        </authorList>
    </citation>
    <scope>NUCLEOTIDE SEQUENCE</scope>
    <source>
        <strain evidence="2">A484AB</strain>
    </source>
</reference>